<dbReference type="InterPro" id="IPR012951">
    <property type="entry name" value="BBE"/>
</dbReference>
<proteinExistence type="inferred from homology"/>
<evidence type="ECO:0000256" key="10">
    <source>
        <dbReference type="SAM" id="SignalP"/>
    </source>
</evidence>
<dbReference type="Proteomes" id="UP001604336">
    <property type="component" value="Unassembled WGS sequence"/>
</dbReference>
<dbReference type="AlphaFoldDB" id="A0ABD1QF91"/>
<dbReference type="InterPro" id="IPR006094">
    <property type="entry name" value="Oxid_FAD_bind_N"/>
</dbReference>
<dbReference type="Pfam" id="PF08031">
    <property type="entry name" value="BBE"/>
    <property type="match status" value="1"/>
</dbReference>
<dbReference type="InterPro" id="IPR036318">
    <property type="entry name" value="FAD-bd_PCMH-like_sf"/>
</dbReference>
<dbReference type="SUPFAM" id="SSF56176">
    <property type="entry name" value="FAD-binding/transporter-associated domain-like"/>
    <property type="match status" value="1"/>
</dbReference>
<evidence type="ECO:0000256" key="8">
    <source>
        <dbReference type="ARBA" id="ARBA00023002"/>
    </source>
</evidence>
<evidence type="ECO:0000256" key="1">
    <source>
        <dbReference type="ARBA" id="ARBA00001974"/>
    </source>
</evidence>
<keyword evidence="9" id="KW-0325">Glycoprotein</keyword>
<keyword evidence="5" id="KW-0285">Flavoprotein</keyword>
<evidence type="ECO:0000256" key="2">
    <source>
        <dbReference type="ARBA" id="ARBA00004913"/>
    </source>
</evidence>
<dbReference type="InterPro" id="IPR006093">
    <property type="entry name" value="Oxy_OxRdtase_FAD_BS"/>
</dbReference>
<evidence type="ECO:0000313" key="12">
    <source>
        <dbReference type="EMBL" id="KAL2474882.1"/>
    </source>
</evidence>
<protein>
    <submittedName>
        <fullName evidence="12">FAD-binding Berberine family protein</fullName>
    </submittedName>
</protein>
<dbReference type="InterPro" id="IPR016169">
    <property type="entry name" value="FAD-bd_PCMH_sub2"/>
</dbReference>
<keyword evidence="4" id="KW-0017">Alkaloid metabolism</keyword>
<dbReference type="PROSITE" id="PS51387">
    <property type="entry name" value="FAD_PCMH"/>
    <property type="match status" value="1"/>
</dbReference>
<dbReference type="Gene3D" id="3.30.465.10">
    <property type="match status" value="1"/>
</dbReference>
<name>A0ABD1QF91_9LAMI</name>
<evidence type="ECO:0000256" key="9">
    <source>
        <dbReference type="ARBA" id="ARBA00023180"/>
    </source>
</evidence>
<organism evidence="12 13">
    <name type="scientific">Abeliophyllum distichum</name>
    <dbReference type="NCBI Taxonomy" id="126358"/>
    <lineage>
        <taxon>Eukaryota</taxon>
        <taxon>Viridiplantae</taxon>
        <taxon>Streptophyta</taxon>
        <taxon>Embryophyta</taxon>
        <taxon>Tracheophyta</taxon>
        <taxon>Spermatophyta</taxon>
        <taxon>Magnoliopsida</taxon>
        <taxon>eudicotyledons</taxon>
        <taxon>Gunneridae</taxon>
        <taxon>Pentapetalae</taxon>
        <taxon>asterids</taxon>
        <taxon>lamiids</taxon>
        <taxon>Lamiales</taxon>
        <taxon>Oleaceae</taxon>
        <taxon>Forsythieae</taxon>
        <taxon>Abeliophyllum</taxon>
    </lineage>
</organism>
<accession>A0ABD1QF91</accession>
<dbReference type="Gene3D" id="3.30.43.10">
    <property type="entry name" value="Uridine Diphospho-n-acetylenolpyruvylglucosamine Reductase, domain 2"/>
    <property type="match status" value="1"/>
</dbReference>
<comment type="similarity">
    <text evidence="3">Belongs to the oxygen-dependent FAD-linked oxidoreductase family.</text>
</comment>
<dbReference type="Pfam" id="PF01565">
    <property type="entry name" value="FAD_binding_4"/>
    <property type="match status" value="1"/>
</dbReference>
<evidence type="ECO:0000256" key="5">
    <source>
        <dbReference type="ARBA" id="ARBA00022630"/>
    </source>
</evidence>
<keyword evidence="6 10" id="KW-0732">Signal</keyword>
<dbReference type="InterPro" id="IPR016167">
    <property type="entry name" value="FAD-bd_PCMH_sub1"/>
</dbReference>
<dbReference type="InterPro" id="IPR016166">
    <property type="entry name" value="FAD-bd_PCMH"/>
</dbReference>
<evidence type="ECO:0000256" key="4">
    <source>
        <dbReference type="ARBA" id="ARBA00022589"/>
    </source>
</evidence>
<dbReference type="PANTHER" id="PTHR32448">
    <property type="entry name" value="OS08G0158400 PROTEIN"/>
    <property type="match status" value="1"/>
</dbReference>
<feature type="signal peptide" evidence="10">
    <location>
        <begin position="1"/>
        <end position="22"/>
    </location>
</feature>
<comment type="caution">
    <text evidence="12">The sequence shown here is derived from an EMBL/GenBank/DDBJ whole genome shotgun (WGS) entry which is preliminary data.</text>
</comment>
<keyword evidence="8" id="KW-0560">Oxidoreductase</keyword>
<feature type="chain" id="PRO_5044790490" evidence="10">
    <location>
        <begin position="23"/>
        <end position="555"/>
    </location>
</feature>
<comment type="cofactor">
    <cofactor evidence="1">
        <name>FAD</name>
        <dbReference type="ChEBI" id="CHEBI:57692"/>
    </cofactor>
</comment>
<evidence type="ECO:0000256" key="3">
    <source>
        <dbReference type="ARBA" id="ARBA00005466"/>
    </source>
</evidence>
<comment type="pathway">
    <text evidence="2">Alkaloid biosynthesis.</text>
</comment>
<sequence length="555" mass="62948">MGNLAIIFSILLLAIYCVACNALDQAFLECLREKAAGNGKILEDVYAPNSQRYLSLVELSQKNPRWLNSTSQLPLLIVTPQEEIEIGNVIVCSKNVGLEIRVKSGGHDYEGLSFRTQNGNPFVMIDLRNLNATEINLEEESVWIQTGVMLGQLYYEIAQRSNVHAFPGGLYPGVGSGGHISGGGFGTLLRKYGLAADNVLDARIVDVNGRILDRKAMGEDLFWALRGGGGASFGVILAWKLQLVRVPEQITVFSFRRRLEPRNFYLLQRWQNIAHQYNNDIFLRVLIQNLGTNAPGDEKVVQMTFNGQFLGTPDELVPLLNESFPEFGFEAKDCFKEPVEKNNTNCPDKPCIKKECFQVSWIRSVFYFSGRNMTGPLEIMLDPKGRRVQYSKGKSDYVKTPIPEKGWEIVQKFFLKEQLPMMILDPYGGRVSEIAEDESPFPHRKGNLFNIQYLNYWLDNSESEANGKLRWINNLYTQMEPFVANSPRTSYINYKDLDLGTNDKDYSYSNAKVWGEKYFKGNFERLARVKGKVDPGNFFKNEQSIPVLLYGHKNA</sequence>
<evidence type="ECO:0000256" key="7">
    <source>
        <dbReference type="ARBA" id="ARBA00022827"/>
    </source>
</evidence>
<evidence type="ECO:0000256" key="6">
    <source>
        <dbReference type="ARBA" id="ARBA00022729"/>
    </source>
</evidence>
<reference evidence="13" key="1">
    <citation type="submission" date="2024-07" db="EMBL/GenBank/DDBJ databases">
        <title>Two chromosome-level genome assemblies of Korean endemic species Abeliophyllum distichum and Forsythia ovata (Oleaceae).</title>
        <authorList>
            <person name="Jang H."/>
        </authorList>
    </citation>
    <scope>NUCLEOTIDE SEQUENCE [LARGE SCALE GENOMIC DNA]</scope>
</reference>
<keyword evidence="13" id="KW-1185">Reference proteome</keyword>
<dbReference type="PROSITE" id="PS00862">
    <property type="entry name" value="OX2_COVAL_FAD"/>
    <property type="match status" value="1"/>
</dbReference>
<dbReference type="GO" id="GO:0016491">
    <property type="term" value="F:oxidoreductase activity"/>
    <property type="evidence" value="ECO:0007669"/>
    <property type="project" value="UniProtKB-KW"/>
</dbReference>
<dbReference type="EMBL" id="JBFOLK010000011">
    <property type="protein sequence ID" value="KAL2474882.1"/>
    <property type="molecule type" value="Genomic_DNA"/>
</dbReference>
<evidence type="ECO:0000313" key="13">
    <source>
        <dbReference type="Proteomes" id="UP001604336"/>
    </source>
</evidence>
<gene>
    <name evidence="12" type="ORF">Adt_35618</name>
</gene>
<dbReference type="Gene3D" id="3.40.462.20">
    <property type="match status" value="1"/>
</dbReference>
<feature type="domain" description="FAD-binding PCMH-type" evidence="11">
    <location>
        <begin position="70"/>
        <end position="246"/>
    </location>
</feature>
<keyword evidence="7" id="KW-0274">FAD</keyword>
<evidence type="ECO:0000259" key="11">
    <source>
        <dbReference type="PROSITE" id="PS51387"/>
    </source>
</evidence>